<proteinExistence type="predicted"/>
<dbReference type="Proteomes" id="UP000198226">
    <property type="component" value="Chromosome I"/>
</dbReference>
<dbReference type="RefSeq" id="WP_084261231.1">
    <property type="nucleotide sequence ID" value="NZ_LRMV01000041.1"/>
</dbReference>
<dbReference type="EMBL" id="LT607752">
    <property type="protein sequence ID" value="SCG44385.1"/>
    <property type="molecule type" value="Genomic_DNA"/>
</dbReference>
<evidence type="ECO:0000313" key="2">
    <source>
        <dbReference type="EMBL" id="SCG44385.1"/>
    </source>
</evidence>
<reference evidence="3" key="1">
    <citation type="submission" date="2016-06" db="EMBL/GenBank/DDBJ databases">
        <authorList>
            <person name="Varghese N."/>
            <person name="Submissions Spin"/>
        </authorList>
    </citation>
    <scope>NUCLEOTIDE SEQUENCE [LARGE SCALE GENOMIC DNA]</scope>
    <source>
        <strain evidence="3">DSM 44983</strain>
    </source>
</reference>
<gene>
    <name evidence="2" type="ORF">GA0070623_1134</name>
</gene>
<evidence type="ECO:0000313" key="3">
    <source>
        <dbReference type="Proteomes" id="UP000198226"/>
    </source>
</evidence>
<dbReference type="AlphaFoldDB" id="A0A1C5HEF4"/>
<dbReference type="OrthoDB" id="3295129at2"/>
<protein>
    <submittedName>
        <fullName evidence="2">Uncharacterized protein</fullName>
    </submittedName>
</protein>
<accession>A0A1C5HEF4</accession>
<name>A0A1C5HEF4_9ACTN</name>
<feature type="region of interest" description="Disordered" evidence="1">
    <location>
        <begin position="69"/>
        <end position="99"/>
    </location>
</feature>
<sequence length="99" mass="10874">MSDTHHPQRHTRTAAPAGVTDPLLWRLALDVIDAHHPDQSGRCDNLLCEHQDWPCDAARNARRALSMAGDAALDTADDRRTGREQAGLSPRRSRTAEAA</sequence>
<evidence type="ECO:0000256" key="1">
    <source>
        <dbReference type="SAM" id="MobiDB-lite"/>
    </source>
</evidence>
<keyword evidence="3" id="KW-1185">Reference proteome</keyword>
<organism evidence="2 3">
    <name type="scientific">Micromonospora rifamycinica</name>
    <dbReference type="NCBI Taxonomy" id="291594"/>
    <lineage>
        <taxon>Bacteria</taxon>
        <taxon>Bacillati</taxon>
        <taxon>Actinomycetota</taxon>
        <taxon>Actinomycetes</taxon>
        <taxon>Micromonosporales</taxon>
        <taxon>Micromonosporaceae</taxon>
        <taxon>Micromonospora</taxon>
    </lineage>
</organism>